<feature type="domain" description="Nuclease associated modular" evidence="2">
    <location>
        <begin position="213"/>
        <end position="229"/>
    </location>
</feature>
<protein>
    <recommendedName>
        <fullName evidence="2">Nuclease associated modular domain-containing protein</fullName>
    </recommendedName>
</protein>
<sequence>MFYVYVHRKADTGEVFYVGKGTGGRASLRTGRTEYWRRVADKHGHVVEILEYFESEKLAFKHEIALISLHRLTGVQIVNLTFGGEGASGRVHSVATKEKMSRAHTGKKMSAEAIFKMSIASKGRKQKPESIAKTAAANRGRKRSAESIAKTAAGLAGKRLSDKHRASLRKAWEKRRSMPISHETRARISAAQRARIRRPWTDEEKRRASESKKGFVMPEESKRKISEALKRKFAERRAAGFKR</sequence>
<feature type="domain" description="Nuclease associated modular" evidence="2">
    <location>
        <begin position="176"/>
        <end position="192"/>
    </location>
</feature>
<feature type="domain" description="Nuclease associated modular" evidence="2">
    <location>
        <begin position="156"/>
        <end position="172"/>
    </location>
</feature>
<feature type="region of interest" description="Disordered" evidence="1">
    <location>
        <begin position="190"/>
        <end position="224"/>
    </location>
</feature>
<comment type="caution">
    <text evidence="3">The sequence shown here is derived from an EMBL/GenBank/DDBJ whole genome shotgun (WGS) entry which is preliminary data.</text>
</comment>
<dbReference type="EMBL" id="WHNP01000010">
    <property type="protein sequence ID" value="MPW17875.1"/>
    <property type="molecule type" value="Genomic_DNA"/>
</dbReference>
<reference evidence="3 4" key="1">
    <citation type="submission" date="2019-10" db="EMBL/GenBank/DDBJ databases">
        <title>Paraburkholderia sp. isolated from nodules of Mimosa pudica from Brazilian Atlantic Forest soils.</title>
        <authorList>
            <person name="Paulitsch F."/>
            <person name="Hungria M."/>
            <person name="Dall'Agnol R."/>
        </authorList>
    </citation>
    <scope>NUCLEOTIDE SEQUENCE [LARGE SCALE GENOMIC DNA]</scope>
    <source>
        <strain evidence="3 4">CNPSo 3157</strain>
    </source>
</reference>
<keyword evidence="4" id="KW-1185">Reference proteome</keyword>
<evidence type="ECO:0000256" key="1">
    <source>
        <dbReference type="SAM" id="MobiDB-lite"/>
    </source>
</evidence>
<accession>A0A7X1N9N8</accession>
<feature type="domain" description="Nuclease associated modular" evidence="2">
    <location>
        <begin position="105"/>
        <end position="121"/>
    </location>
</feature>
<dbReference type="Pfam" id="PF07460">
    <property type="entry name" value="NUMOD3"/>
    <property type="match status" value="2"/>
</dbReference>
<evidence type="ECO:0000259" key="2">
    <source>
        <dbReference type="SMART" id="SM00496"/>
    </source>
</evidence>
<organism evidence="3 4">
    <name type="scientific">Paraburkholderia franconis</name>
    <dbReference type="NCBI Taxonomy" id="2654983"/>
    <lineage>
        <taxon>Bacteria</taxon>
        <taxon>Pseudomonadati</taxon>
        <taxon>Pseudomonadota</taxon>
        <taxon>Betaproteobacteria</taxon>
        <taxon>Burkholderiales</taxon>
        <taxon>Burkholderiaceae</taxon>
        <taxon>Paraburkholderia</taxon>
    </lineage>
</organism>
<dbReference type="InterPro" id="IPR003611">
    <property type="entry name" value="NUMOD3"/>
</dbReference>
<feature type="domain" description="Nuclease associated modular" evidence="2">
    <location>
        <begin position="88"/>
        <end position="104"/>
    </location>
</feature>
<evidence type="ECO:0000313" key="4">
    <source>
        <dbReference type="Proteomes" id="UP000484381"/>
    </source>
</evidence>
<evidence type="ECO:0000313" key="3">
    <source>
        <dbReference type="EMBL" id="MPW17875.1"/>
    </source>
</evidence>
<dbReference type="SMART" id="SM00496">
    <property type="entry name" value="IENR2"/>
    <property type="match status" value="6"/>
</dbReference>
<dbReference type="RefSeq" id="WP_152758887.1">
    <property type="nucleotide sequence ID" value="NZ_WHNP01000010.1"/>
</dbReference>
<dbReference type="Proteomes" id="UP000484381">
    <property type="component" value="Unassembled WGS sequence"/>
</dbReference>
<gene>
    <name evidence="3" type="ORF">GCT13_13245</name>
</gene>
<feature type="domain" description="Nuclease associated modular" evidence="2">
    <location>
        <begin position="122"/>
        <end position="138"/>
    </location>
</feature>
<proteinExistence type="predicted"/>
<feature type="compositionally biased region" description="Basic and acidic residues" evidence="1">
    <location>
        <begin position="199"/>
        <end position="224"/>
    </location>
</feature>
<dbReference type="GO" id="GO:0003677">
    <property type="term" value="F:DNA binding"/>
    <property type="evidence" value="ECO:0007669"/>
    <property type="project" value="InterPro"/>
</dbReference>
<feature type="region of interest" description="Disordered" evidence="1">
    <location>
        <begin position="122"/>
        <end position="147"/>
    </location>
</feature>
<dbReference type="AlphaFoldDB" id="A0A7X1N9N8"/>
<name>A0A7X1N9N8_9BURK</name>